<dbReference type="FunFam" id="3.40.640.10:FF:000003">
    <property type="entry name" value="Cysteine desulfurase IscS"/>
    <property type="match status" value="1"/>
</dbReference>
<keyword evidence="7" id="KW-0663">Pyridoxal phosphate</keyword>
<evidence type="ECO:0000256" key="7">
    <source>
        <dbReference type="ARBA" id="ARBA00022898"/>
    </source>
</evidence>
<dbReference type="PANTHER" id="PTHR11601">
    <property type="entry name" value="CYSTEINE DESULFURYLASE FAMILY MEMBER"/>
    <property type="match status" value="1"/>
</dbReference>
<keyword evidence="4" id="KW-0808">Transferase</keyword>
<dbReference type="AlphaFoldDB" id="A0A1F7F2D1"/>
<dbReference type="NCBIfam" id="NF002806">
    <property type="entry name" value="PRK02948.1"/>
    <property type="match status" value="1"/>
</dbReference>
<sequence length="374" mass="40013">MIYLDYNATTPIDKSVAEAMLPFIHGSFGNPSSSHELGILAKEAVETARGQVAQMLGASPSEIVFTSGGSESNNMVIKGVANTYRSKGNHIITSMIEHPAVLNPCRFLEKNGYTITYLPVDGYGMVNPADIETAITEMTILVTVMHANNETGTIQPIAEISKVCRKRGVLFHTDTAQSVGKIPTRVNELGVDFLSVAGHKLYAPKGIGALYIRNGLSIEPLIHGAGHENGRRAGTENVIFAVGLGKACEIAGALSGVEQIRQLTDYFLNRMKERFGNKIRLFGHPAQRLPNTLYIGFSGVTTPAVLSALGDVAVSTGSACHSGATSLSSVLKAMGIRESNSETTIRFSLGRYTTQDEINAVLDKLSIMADEKAL</sequence>
<dbReference type="PIRSF" id="PIRSF005572">
    <property type="entry name" value="NifS"/>
    <property type="match status" value="1"/>
</dbReference>
<evidence type="ECO:0000256" key="5">
    <source>
        <dbReference type="ARBA" id="ARBA00022714"/>
    </source>
</evidence>
<comment type="caution">
    <text evidence="13">The sequence shown here is derived from an EMBL/GenBank/DDBJ whole genome shotgun (WGS) entry which is preliminary data.</text>
</comment>
<evidence type="ECO:0000256" key="10">
    <source>
        <dbReference type="ARBA" id="ARBA00050776"/>
    </source>
</evidence>
<dbReference type="SUPFAM" id="SSF53383">
    <property type="entry name" value="PLP-dependent transferases"/>
    <property type="match status" value="1"/>
</dbReference>
<dbReference type="PROSITE" id="PS00595">
    <property type="entry name" value="AA_TRANSFER_CLASS_5"/>
    <property type="match status" value="1"/>
</dbReference>
<evidence type="ECO:0000256" key="6">
    <source>
        <dbReference type="ARBA" id="ARBA00022723"/>
    </source>
</evidence>
<dbReference type="Gene3D" id="3.40.640.10">
    <property type="entry name" value="Type I PLP-dependent aspartate aminotransferase-like (Major domain)"/>
    <property type="match status" value="1"/>
</dbReference>
<keyword evidence="6" id="KW-0479">Metal-binding</keyword>
<evidence type="ECO:0000256" key="3">
    <source>
        <dbReference type="ARBA" id="ARBA00012239"/>
    </source>
</evidence>
<reference evidence="13 14" key="1">
    <citation type="journal article" date="2016" name="Nat. Commun.">
        <title>Thousands of microbial genomes shed light on interconnected biogeochemical processes in an aquifer system.</title>
        <authorList>
            <person name="Anantharaman K."/>
            <person name="Brown C.T."/>
            <person name="Hug L.A."/>
            <person name="Sharon I."/>
            <person name="Castelle C.J."/>
            <person name="Probst A.J."/>
            <person name="Thomas B.C."/>
            <person name="Singh A."/>
            <person name="Wilkins M.J."/>
            <person name="Karaoz U."/>
            <person name="Brodie E.L."/>
            <person name="Williams K.H."/>
            <person name="Hubbard S.S."/>
            <person name="Banfield J.F."/>
        </authorList>
    </citation>
    <scope>NUCLEOTIDE SEQUENCE [LARGE SCALE GENOMIC DNA]</scope>
</reference>
<dbReference type="InterPro" id="IPR000192">
    <property type="entry name" value="Aminotrans_V_dom"/>
</dbReference>
<keyword evidence="5" id="KW-0001">2Fe-2S</keyword>
<evidence type="ECO:0000256" key="1">
    <source>
        <dbReference type="ARBA" id="ARBA00001933"/>
    </source>
</evidence>
<dbReference type="GO" id="GO:0051537">
    <property type="term" value="F:2 iron, 2 sulfur cluster binding"/>
    <property type="evidence" value="ECO:0007669"/>
    <property type="project" value="UniProtKB-KW"/>
</dbReference>
<evidence type="ECO:0000256" key="4">
    <source>
        <dbReference type="ARBA" id="ARBA00022679"/>
    </source>
</evidence>
<evidence type="ECO:0000313" key="14">
    <source>
        <dbReference type="Proteomes" id="UP000179243"/>
    </source>
</evidence>
<comment type="similarity">
    <text evidence="2">Belongs to the class-V pyridoxal-phosphate-dependent aminotransferase family. NifS/IscS subfamily.</text>
</comment>
<evidence type="ECO:0000259" key="12">
    <source>
        <dbReference type="Pfam" id="PF00266"/>
    </source>
</evidence>
<comment type="catalytic activity">
    <reaction evidence="10">
        <text>(sulfur carrier)-H + L-cysteine = (sulfur carrier)-SH + L-alanine</text>
        <dbReference type="Rhea" id="RHEA:43892"/>
        <dbReference type="Rhea" id="RHEA-COMP:14737"/>
        <dbReference type="Rhea" id="RHEA-COMP:14739"/>
        <dbReference type="ChEBI" id="CHEBI:29917"/>
        <dbReference type="ChEBI" id="CHEBI:35235"/>
        <dbReference type="ChEBI" id="CHEBI:57972"/>
        <dbReference type="ChEBI" id="CHEBI:64428"/>
        <dbReference type="EC" id="2.8.1.7"/>
    </reaction>
</comment>
<dbReference type="EC" id="2.8.1.7" evidence="3"/>
<keyword evidence="8" id="KW-0408">Iron</keyword>
<dbReference type="PANTHER" id="PTHR11601:SF34">
    <property type="entry name" value="CYSTEINE DESULFURASE"/>
    <property type="match status" value="1"/>
</dbReference>
<dbReference type="Proteomes" id="UP000179243">
    <property type="component" value="Unassembled WGS sequence"/>
</dbReference>
<evidence type="ECO:0000256" key="11">
    <source>
        <dbReference type="RuleBase" id="RU004504"/>
    </source>
</evidence>
<dbReference type="EMBL" id="MFYX01000139">
    <property type="protein sequence ID" value="OGK00825.1"/>
    <property type="molecule type" value="Genomic_DNA"/>
</dbReference>
<feature type="domain" description="Aminotransferase class V" evidence="12">
    <location>
        <begin position="2"/>
        <end position="360"/>
    </location>
</feature>
<proteinExistence type="inferred from homology"/>
<dbReference type="InterPro" id="IPR015421">
    <property type="entry name" value="PyrdxlP-dep_Trfase_major"/>
</dbReference>
<comment type="cofactor">
    <cofactor evidence="1 11">
        <name>pyridoxal 5'-phosphate</name>
        <dbReference type="ChEBI" id="CHEBI:597326"/>
    </cofactor>
</comment>
<dbReference type="InterPro" id="IPR020578">
    <property type="entry name" value="Aminotrans_V_PyrdxlP_BS"/>
</dbReference>
<dbReference type="InterPro" id="IPR015424">
    <property type="entry name" value="PyrdxlP-dep_Trfase"/>
</dbReference>
<name>A0A1F7F2D1_UNCRA</name>
<dbReference type="GO" id="GO:0031071">
    <property type="term" value="F:cysteine desulfurase activity"/>
    <property type="evidence" value="ECO:0007669"/>
    <property type="project" value="UniProtKB-EC"/>
</dbReference>
<gene>
    <name evidence="13" type="ORF">A2519_07810</name>
</gene>
<evidence type="ECO:0000256" key="2">
    <source>
        <dbReference type="ARBA" id="ARBA00006490"/>
    </source>
</evidence>
<protein>
    <recommendedName>
        <fullName evidence="3">cysteine desulfurase</fullName>
        <ecNumber evidence="3">2.8.1.7</ecNumber>
    </recommendedName>
</protein>
<evidence type="ECO:0000313" key="13">
    <source>
        <dbReference type="EMBL" id="OGK00825.1"/>
    </source>
</evidence>
<keyword evidence="9" id="KW-0411">Iron-sulfur</keyword>
<dbReference type="Gene3D" id="3.90.1150.10">
    <property type="entry name" value="Aspartate Aminotransferase, domain 1"/>
    <property type="match status" value="1"/>
</dbReference>
<dbReference type="Pfam" id="PF00266">
    <property type="entry name" value="Aminotran_5"/>
    <property type="match status" value="1"/>
</dbReference>
<dbReference type="InterPro" id="IPR016454">
    <property type="entry name" value="Cysteine_dSase"/>
</dbReference>
<dbReference type="GO" id="GO:0046872">
    <property type="term" value="F:metal ion binding"/>
    <property type="evidence" value="ECO:0007669"/>
    <property type="project" value="UniProtKB-KW"/>
</dbReference>
<evidence type="ECO:0000256" key="9">
    <source>
        <dbReference type="ARBA" id="ARBA00023014"/>
    </source>
</evidence>
<organism evidence="13 14">
    <name type="scientific">Candidatus Raymondbacteria bacterium RIFOXYD12_FULL_49_13</name>
    <dbReference type="NCBI Taxonomy" id="1817890"/>
    <lineage>
        <taxon>Bacteria</taxon>
        <taxon>Raymondiibacteriota</taxon>
    </lineage>
</organism>
<dbReference type="InterPro" id="IPR015422">
    <property type="entry name" value="PyrdxlP-dep_Trfase_small"/>
</dbReference>
<accession>A0A1F7F2D1</accession>
<evidence type="ECO:0000256" key="8">
    <source>
        <dbReference type="ARBA" id="ARBA00023004"/>
    </source>
</evidence>